<protein>
    <submittedName>
        <fullName evidence="3">Uncharacterized protein LOC105060498</fullName>
    </submittedName>
</protein>
<keyword evidence="1" id="KW-0472">Membrane</keyword>
<keyword evidence="2" id="KW-1185">Reference proteome</keyword>
<keyword evidence="1" id="KW-1133">Transmembrane helix</keyword>
<dbReference type="OrthoDB" id="10348280at2759"/>
<reference evidence="3" key="1">
    <citation type="submission" date="2025-08" db="UniProtKB">
        <authorList>
            <consortium name="RefSeq"/>
        </authorList>
    </citation>
    <scope>IDENTIFICATION</scope>
</reference>
<organism evidence="2 3">
    <name type="scientific">Elaeis guineensis var. tenera</name>
    <name type="common">Oil palm</name>
    <dbReference type="NCBI Taxonomy" id="51953"/>
    <lineage>
        <taxon>Eukaryota</taxon>
        <taxon>Viridiplantae</taxon>
        <taxon>Streptophyta</taxon>
        <taxon>Embryophyta</taxon>
        <taxon>Tracheophyta</taxon>
        <taxon>Spermatophyta</taxon>
        <taxon>Magnoliopsida</taxon>
        <taxon>Liliopsida</taxon>
        <taxon>Arecaceae</taxon>
        <taxon>Arecoideae</taxon>
        <taxon>Cocoseae</taxon>
        <taxon>Elaeidinae</taxon>
        <taxon>Elaeis</taxon>
    </lineage>
</organism>
<keyword evidence="1" id="KW-0812">Transmembrane</keyword>
<gene>
    <name evidence="3" type="primary">LOC105060498</name>
</gene>
<dbReference type="AlphaFoldDB" id="A0A6I9SET0"/>
<proteinExistence type="predicted"/>
<dbReference type="RefSeq" id="XP_010942539.2">
    <property type="nucleotide sequence ID" value="XM_010944237.3"/>
</dbReference>
<evidence type="ECO:0000313" key="3">
    <source>
        <dbReference type="RefSeq" id="XP_010942539.2"/>
    </source>
</evidence>
<name>A0A6I9SET0_ELAGV</name>
<sequence length="82" mass="9106">MQLGEGFITHTFGLERELRMRRNTLVALVTWLMVVAFFVATATAAAQMKAMEHEIDSLPCRCCWIVRPGVCGHSCCGDNCCP</sequence>
<dbReference type="InParanoid" id="A0A6I9SET0"/>
<evidence type="ECO:0000313" key="2">
    <source>
        <dbReference type="Proteomes" id="UP000504607"/>
    </source>
</evidence>
<accession>A0A6I9SET0</accession>
<feature type="transmembrane region" description="Helical" evidence="1">
    <location>
        <begin position="25"/>
        <end position="46"/>
    </location>
</feature>
<evidence type="ECO:0000256" key="1">
    <source>
        <dbReference type="SAM" id="Phobius"/>
    </source>
</evidence>
<dbReference type="Proteomes" id="UP000504607">
    <property type="component" value="Unplaced"/>
</dbReference>